<dbReference type="PROSITE" id="PS51481">
    <property type="entry name" value="DHAK"/>
    <property type="match status" value="1"/>
</dbReference>
<evidence type="ECO:0000259" key="1">
    <source>
        <dbReference type="PROSITE" id="PS51481"/>
    </source>
</evidence>
<dbReference type="PANTHER" id="PTHR28629">
    <property type="entry name" value="TRIOKINASE/FMN CYCLASE"/>
    <property type="match status" value="1"/>
</dbReference>
<keyword evidence="2" id="KW-0418">Kinase</keyword>
<accession>A0ABS1SAX2</accession>
<dbReference type="Pfam" id="PF04198">
    <property type="entry name" value="Sugar-bind"/>
    <property type="match status" value="1"/>
</dbReference>
<evidence type="ECO:0000313" key="2">
    <source>
        <dbReference type="EMBL" id="MBL3674857.1"/>
    </source>
</evidence>
<dbReference type="Proteomes" id="UP000644749">
    <property type="component" value="Unassembled WGS sequence"/>
</dbReference>
<dbReference type="Gene3D" id="1.10.10.10">
    <property type="entry name" value="Winged helix-like DNA-binding domain superfamily/Winged helix DNA-binding domain"/>
    <property type="match status" value="1"/>
</dbReference>
<keyword evidence="3" id="KW-1185">Reference proteome</keyword>
<keyword evidence="2" id="KW-0808">Transferase</keyword>
<dbReference type="EMBL" id="JAESHT010000014">
    <property type="protein sequence ID" value="MBL3674857.1"/>
    <property type="molecule type" value="Genomic_DNA"/>
</dbReference>
<gene>
    <name evidence="2" type="ORF">JL111_15355</name>
</gene>
<dbReference type="InterPro" id="IPR036388">
    <property type="entry name" value="WH-like_DNA-bd_sf"/>
</dbReference>
<dbReference type="InterPro" id="IPR007324">
    <property type="entry name" value="Sugar-bd_dom_put"/>
</dbReference>
<protein>
    <submittedName>
        <fullName evidence="2">Bifunctional sugar-binding transcriptional regulator/dihydroxyacetone kinase subunit DhaK</fullName>
    </submittedName>
</protein>
<feature type="domain" description="DhaK" evidence="1">
    <location>
        <begin position="342"/>
        <end position="665"/>
    </location>
</feature>
<sequence length="672" mass="70759">MPMPFGDDALLWAAWLYYEDGLTQGEIAGKMGLSRASVNAWLAEARSRGIVNIQIQPERFRSVSIARALKDQFGLQDCLVIPSEGEGGSLTDRLGRAAAQVLKRLVRSGDTLAVTWGRTVLAAAEALDHRGLADIRVVQATGSTTARIPWTPEACASRLASALGARWIPLSVPAIVSSPKMRDLLLGEPVLSEQIEVLREANRIVMGISSMRPESTIHTSGFLDGIDRHAHYQDAAGSLTGRFISARGAAVVGPLDHCTIGLDLSQLLTIPQKIAVAGGIDKVAAILAALRGGYVDVLVTDAVTARGVLTADGWQEQPRRFEALPETGETLPRSTGKKLMNAVKDLVDESLAGALVAHEALIAPVPGTGRAVMSRAGPRPGKVGIVIGGGAGHEPGFWGYVGKGLADAAVVGNIFAAPPPGPILAASRAVNGGAGLLYIYGNFSGDLMNFSMAREMVEAAGIPVRQIVTNDDIASSPPDNRGARRGVAGNVFVFRIAGAAADLGASLDACEAVTRRAAQRTYTMGLALEPARLPDTRRPSFDLDADQMEIGVGVHGEPGVEQRPLASADDAADLLLDRILAEMAPARGDRVAVLVNSLGGTPAMELYILTRRIRQRLKAHGIGVHRTLVGPFYTSMDMQGVSLSMIHLDDELAALLDHPCQAPALTVTGQPT</sequence>
<reference evidence="2 3" key="1">
    <citation type="submission" date="2021-01" db="EMBL/GenBank/DDBJ databases">
        <title>011410 draft genome.</title>
        <authorList>
            <person name="Lang L."/>
        </authorList>
    </citation>
    <scope>NUCLEOTIDE SEQUENCE [LARGE SCALE GENOMIC DNA]</scope>
    <source>
        <strain evidence="2 3">KCTC 42845</strain>
    </source>
</reference>
<dbReference type="Gene3D" id="3.30.1180.20">
    <property type="entry name" value="Dihydroxyacetone kinase, domain 2"/>
    <property type="match status" value="1"/>
</dbReference>
<dbReference type="SUPFAM" id="SSF100950">
    <property type="entry name" value="NagB/RpiA/CoA transferase-like"/>
    <property type="match status" value="1"/>
</dbReference>
<dbReference type="InterPro" id="IPR004006">
    <property type="entry name" value="DhaK_dom"/>
</dbReference>
<dbReference type="SUPFAM" id="SSF82549">
    <property type="entry name" value="DAK1/DegV-like"/>
    <property type="match status" value="1"/>
</dbReference>
<dbReference type="GO" id="GO:0016301">
    <property type="term" value="F:kinase activity"/>
    <property type="evidence" value="ECO:0007669"/>
    <property type="project" value="UniProtKB-KW"/>
</dbReference>
<dbReference type="PANTHER" id="PTHR28629:SF4">
    <property type="entry name" value="TRIOKINASE_FMN CYCLASE"/>
    <property type="match status" value="1"/>
</dbReference>
<proteinExistence type="predicted"/>
<dbReference type="InterPro" id="IPR037171">
    <property type="entry name" value="NagB/RpiA_transferase-like"/>
</dbReference>
<name>A0ABS1SAX2_9RHOB</name>
<dbReference type="Gene3D" id="3.40.50.1360">
    <property type="match status" value="1"/>
</dbReference>
<dbReference type="InterPro" id="IPR050861">
    <property type="entry name" value="Dihydroxyacetone_Kinase"/>
</dbReference>
<organism evidence="2 3">
    <name type="scientific">Paracoccus aerius</name>
    <dbReference type="NCBI Taxonomy" id="1915382"/>
    <lineage>
        <taxon>Bacteria</taxon>
        <taxon>Pseudomonadati</taxon>
        <taxon>Pseudomonadota</taxon>
        <taxon>Alphaproteobacteria</taxon>
        <taxon>Rhodobacterales</taxon>
        <taxon>Paracoccaceae</taxon>
        <taxon>Paracoccus</taxon>
    </lineage>
</organism>
<dbReference type="Pfam" id="PF02733">
    <property type="entry name" value="Dak1"/>
    <property type="match status" value="1"/>
</dbReference>
<dbReference type="RefSeq" id="WP_191311626.1">
    <property type="nucleotide sequence ID" value="NZ_JAESHT010000014.1"/>
</dbReference>
<comment type="caution">
    <text evidence="2">The sequence shown here is derived from an EMBL/GenBank/DDBJ whole genome shotgun (WGS) entry which is preliminary data.</text>
</comment>
<dbReference type="Gene3D" id="3.40.50.10440">
    <property type="entry name" value="Dihydroxyacetone kinase, domain 1"/>
    <property type="match status" value="1"/>
</dbReference>
<evidence type="ECO:0000313" key="3">
    <source>
        <dbReference type="Proteomes" id="UP000644749"/>
    </source>
</evidence>